<proteinExistence type="predicted"/>
<dbReference type="OrthoDB" id="3689183at2759"/>
<accession>A0A6A5V2D2</accession>
<sequence>FLEYKRNNKKFKHILVIIYCLTKMRYFIPVTSLGTNKLASTFISHIYYLHRTPDNVILD</sequence>
<evidence type="ECO:0000313" key="2">
    <source>
        <dbReference type="Proteomes" id="UP000800036"/>
    </source>
</evidence>
<reference evidence="1" key="1">
    <citation type="journal article" date="2020" name="Stud. Mycol.">
        <title>101 Dothideomycetes genomes: a test case for predicting lifestyles and emergence of pathogens.</title>
        <authorList>
            <person name="Haridas S."/>
            <person name="Albert R."/>
            <person name="Binder M."/>
            <person name="Bloem J."/>
            <person name="Labutti K."/>
            <person name="Salamov A."/>
            <person name="Andreopoulos B."/>
            <person name="Baker S."/>
            <person name="Barry K."/>
            <person name="Bills G."/>
            <person name="Bluhm B."/>
            <person name="Cannon C."/>
            <person name="Castanera R."/>
            <person name="Culley D."/>
            <person name="Daum C."/>
            <person name="Ezra D."/>
            <person name="Gonzalez J."/>
            <person name="Henrissat B."/>
            <person name="Kuo A."/>
            <person name="Liang C."/>
            <person name="Lipzen A."/>
            <person name="Lutzoni F."/>
            <person name="Magnuson J."/>
            <person name="Mondo S."/>
            <person name="Nolan M."/>
            <person name="Ohm R."/>
            <person name="Pangilinan J."/>
            <person name="Park H.-J."/>
            <person name="Ramirez L."/>
            <person name="Alfaro M."/>
            <person name="Sun H."/>
            <person name="Tritt A."/>
            <person name="Yoshinaga Y."/>
            <person name="Zwiers L.-H."/>
            <person name="Turgeon B."/>
            <person name="Goodwin S."/>
            <person name="Spatafora J."/>
            <person name="Crous P."/>
            <person name="Grigoriev I."/>
        </authorList>
    </citation>
    <scope>NUCLEOTIDE SEQUENCE</scope>
    <source>
        <strain evidence="1">CBS 107.79</strain>
    </source>
</reference>
<dbReference type="Proteomes" id="UP000800036">
    <property type="component" value="Unassembled WGS sequence"/>
</dbReference>
<evidence type="ECO:0008006" key="3">
    <source>
        <dbReference type="Google" id="ProtNLM"/>
    </source>
</evidence>
<dbReference type="EMBL" id="ML976695">
    <property type="protein sequence ID" value="KAF1971164.1"/>
    <property type="molecule type" value="Genomic_DNA"/>
</dbReference>
<keyword evidence="2" id="KW-1185">Reference proteome</keyword>
<evidence type="ECO:0000313" key="1">
    <source>
        <dbReference type="EMBL" id="KAF1971164.1"/>
    </source>
</evidence>
<name>A0A6A5V2D2_9PLEO</name>
<gene>
    <name evidence="1" type="ORF">BU23DRAFT_471856</name>
</gene>
<dbReference type="AlphaFoldDB" id="A0A6A5V2D2"/>
<feature type="non-terminal residue" evidence="1">
    <location>
        <position position="1"/>
    </location>
</feature>
<organism evidence="1 2">
    <name type="scientific">Bimuria novae-zelandiae CBS 107.79</name>
    <dbReference type="NCBI Taxonomy" id="1447943"/>
    <lineage>
        <taxon>Eukaryota</taxon>
        <taxon>Fungi</taxon>
        <taxon>Dikarya</taxon>
        <taxon>Ascomycota</taxon>
        <taxon>Pezizomycotina</taxon>
        <taxon>Dothideomycetes</taxon>
        <taxon>Pleosporomycetidae</taxon>
        <taxon>Pleosporales</taxon>
        <taxon>Massarineae</taxon>
        <taxon>Didymosphaeriaceae</taxon>
        <taxon>Bimuria</taxon>
    </lineage>
</organism>
<protein>
    <recommendedName>
        <fullName evidence="3">Integrase catalytic domain-containing protein</fullName>
    </recommendedName>
</protein>